<sequence length="73" mass="8295">MRQYSVVKIKSLKKDFTHSEKSIGSRLPKVGDVGTIVEVYGEAFDIECSDENGITIWLELFEPDDADLELLYI</sequence>
<reference evidence="1 2" key="1">
    <citation type="submission" date="2014-12" db="EMBL/GenBank/DDBJ databases">
        <title>Draft Genome Sequence of Pseudoalteromonas luteoviolacea HI1.</title>
        <authorList>
            <person name="Asahina A.Y."/>
            <person name="Hadfield M.G."/>
        </authorList>
    </citation>
    <scope>NUCLEOTIDE SEQUENCE [LARGE SCALE GENOMIC DNA]</scope>
    <source>
        <strain evidence="1 2">HI1</strain>
    </source>
</reference>
<dbReference type="Proteomes" id="UP000031327">
    <property type="component" value="Unassembled WGS sequence"/>
</dbReference>
<protein>
    <recommendedName>
        <fullName evidence="3">DUF4926 domain-containing protein</fullName>
    </recommendedName>
</protein>
<gene>
    <name evidence="1" type="ORF">JF50_03175</name>
</gene>
<name>A0A0C1MV98_9GAMM</name>
<dbReference type="RefSeq" id="WP_039608032.1">
    <property type="nucleotide sequence ID" value="NZ_JWIC01000003.1"/>
</dbReference>
<proteinExistence type="predicted"/>
<evidence type="ECO:0000313" key="2">
    <source>
        <dbReference type="Proteomes" id="UP000031327"/>
    </source>
</evidence>
<organism evidence="1 2">
    <name type="scientific">Pseudoalteromonas luteoviolacea</name>
    <dbReference type="NCBI Taxonomy" id="43657"/>
    <lineage>
        <taxon>Bacteria</taxon>
        <taxon>Pseudomonadati</taxon>
        <taxon>Pseudomonadota</taxon>
        <taxon>Gammaproteobacteria</taxon>
        <taxon>Alteromonadales</taxon>
        <taxon>Pseudoalteromonadaceae</taxon>
        <taxon>Pseudoalteromonas</taxon>
    </lineage>
</organism>
<evidence type="ECO:0008006" key="3">
    <source>
        <dbReference type="Google" id="ProtNLM"/>
    </source>
</evidence>
<evidence type="ECO:0000313" key="1">
    <source>
        <dbReference type="EMBL" id="KID58863.1"/>
    </source>
</evidence>
<dbReference type="OrthoDB" id="6293634at2"/>
<dbReference type="EMBL" id="JWIC01000003">
    <property type="protein sequence ID" value="KID58863.1"/>
    <property type="molecule type" value="Genomic_DNA"/>
</dbReference>
<comment type="caution">
    <text evidence="1">The sequence shown here is derived from an EMBL/GenBank/DDBJ whole genome shotgun (WGS) entry which is preliminary data.</text>
</comment>
<accession>A0A0C1MV98</accession>
<dbReference type="AlphaFoldDB" id="A0A0C1MV98"/>